<dbReference type="Proteomes" id="UP000046373">
    <property type="component" value="Unassembled WGS sequence"/>
</dbReference>
<evidence type="ECO:0000256" key="1">
    <source>
        <dbReference type="ARBA" id="ARBA00004429"/>
    </source>
</evidence>
<evidence type="ECO:0000259" key="9">
    <source>
        <dbReference type="PROSITE" id="PS50928"/>
    </source>
</evidence>
<evidence type="ECO:0000256" key="8">
    <source>
        <dbReference type="RuleBase" id="RU363032"/>
    </source>
</evidence>
<accession>A0A090EV25</accession>
<evidence type="ECO:0000256" key="7">
    <source>
        <dbReference type="ARBA" id="ARBA00023136"/>
    </source>
</evidence>
<feature type="transmembrane region" description="Helical" evidence="8">
    <location>
        <begin position="72"/>
        <end position="94"/>
    </location>
</feature>
<dbReference type="PROSITE" id="PS50928">
    <property type="entry name" value="ABC_TM1"/>
    <property type="match status" value="1"/>
</dbReference>
<keyword evidence="7 8" id="KW-0472">Membrane</keyword>
<organism evidence="10 11">
    <name type="scientific">Mesorhizobium plurifarium</name>
    <dbReference type="NCBI Taxonomy" id="69974"/>
    <lineage>
        <taxon>Bacteria</taxon>
        <taxon>Pseudomonadati</taxon>
        <taxon>Pseudomonadota</taxon>
        <taxon>Alphaproteobacteria</taxon>
        <taxon>Hyphomicrobiales</taxon>
        <taxon>Phyllobacteriaceae</taxon>
        <taxon>Mesorhizobium</taxon>
    </lineage>
</organism>
<keyword evidence="5 8" id="KW-0812">Transmembrane</keyword>
<dbReference type="Gene3D" id="1.10.3720.10">
    <property type="entry name" value="MetI-like"/>
    <property type="match status" value="1"/>
</dbReference>
<evidence type="ECO:0000256" key="6">
    <source>
        <dbReference type="ARBA" id="ARBA00022989"/>
    </source>
</evidence>
<evidence type="ECO:0000256" key="3">
    <source>
        <dbReference type="ARBA" id="ARBA00022475"/>
    </source>
</evidence>
<keyword evidence="4" id="KW-0997">Cell inner membrane</keyword>
<feature type="transmembrane region" description="Helical" evidence="8">
    <location>
        <begin position="234"/>
        <end position="259"/>
    </location>
</feature>
<feature type="transmembrane region" description="Helical" evidence="8">
    <location>
        <begin position="106"/>
        <end position="127"/>
    </location>
</feature>
<keyword evidence="3" id="KW-1003">Cell membrane</keyword>
<proteinExistence type="inferred from homology"/>
<feature type="transmembrane region" description="Helical" evidence="8">
    <location>
        <begin position="133"/>
        <end position="159"/>
    </location>
</feature>
<dbReference type="PANTHER" id="PTHR43357">
    <property type="entry name" value="INNER MEMBRANE ABC TRANSPORTER PERMEASE PROTEIN YDCV"/>
    <property type="match status" value="1"/>
</dbReference>
<dbReference type="GO" id="GO:0005886">
    <property type="term" value="C:plasma membrane"/>
    <property type="evidence" value="ECO:0007669"/>
    <property type="project" value="UniProtKB-SubCell"/>
</dbReference>
<dbReference type="InterPro" id="IPR000515">
    <property type="entry name" value="MetI-like"/>
</dbReference>
<comment type="similarity">
    <text evidence="8">Belongs to the binding-protein-dependent transport system permease family.</text>
</comment>
<feature type="transmembrane region" description="Helical" evidence="8">
    <location>
        <begin position="12"/>
        <end position="37"/>
    </location>
</feature>
<feature type="domain" description="ABC transmembrane type-1" evidence="9">
    <location>
        <begin position="68"/>
        <end position="257"/>
    </location>
</feature>
<evidence type="ECO:0000313" key="11">
    <source>
        <dbReference type="Proteomes" id="UP000046373"/>
    </source>
</evidence>
<keyword evidence="2 8" id="KW-0813">Transport</keyword>
<protein>
    <submittedName>
        <fullName evidence="10">Binding-protein-dependent transport systems inner membrane component</fullName>
    </submittedName>
</protein>
<dbReference type="InterPro" id="IPR035906">
    <property type="entry name" value="MetI-like_sf"/>
</dbReference>
<dbReference type="EMBL" id="CCNB01000012">
    <property type="protein sequence ID" value="CDX35474.1"/>
    <property type="molecule type" value="Genomic_DNA"/>
</dbReference>
<name>A0A090EV25_MESPL</name>
<dbReference type="SUPFAM" id="SSF161098">
    <property type="entry name" value="MetI-like"/>
    <property type="match status" value="1"/>
</dbReference>
<keyword evidence="6 8" id="KW-1133">Transmembrane helix</keyword>
<dbReference type="AlphaFoldDB" id="A0A090EV25"/>
<comment type="subcellular location">
    <subcellularLocation>
        <location evidence="1">Cell inner membrane</location>
        <topology evidence="1">Multi-pass membrane protein</topology>
    </subcellularLocation>
    <subcellularLocation>
        <location evidence="8">Cell membrane</location>
        <topology evidence="8">Multi-pass membrane protein</topology>
    </subcellularLocation>
</comment>
<evidence type="ECO:0000256" key="2">
    <source>
        <dbReference type="ARBA" id="ARBA00022448"/>
    </source>
</evidence>
<evidence type="ECO:0000313" key="10">
    <source>
        <dbReference type="EMBL" id="CDX35474.1"/>
    </source>
</evidence>
<dbReference type="GO" id="GO:0055085">
    <property type="term" value="P:transmembrane transport"/>
    <property type="evidence" value="ECO:0007669"/>
    <property type="project" value="InterPro"/>
</dbReference>
<reference evidence="10 11" key="1">
    <citation type="submission" date="2014-08" db="EMBL/GenBank/DDBJ databases">
        <authorList>
            <person name="Moulin Lionel"/>
        </authorList>
    </citation>
    <scope>NUCLEOTIDE SEQUENCE [LARGE SCALE GENOMIC DNA]</scope>
</reference>
<sequence length="270" mass="28706">MVARISAKLPKALFVLLIAAIVAFLLFPVFVVIPISFNDINDLRFPPVGFSLRWYEAFMADPFWRAAFLTSLQVALMTVVASVSLGTAAALALFMSDLRLKPALRLFLLSPLVTPVIVLAIGIFMVFSRWKLAGTITGLVVAHSVLAIPLVIVAVTAALHTIPPNLAMASAGLGAGPVRTFFRITLPLLKPGVVAGAVFAFITSWDEAVISIFLSSPSHRTLPVLIWSGVRTGLSPVIAAVGSILIIITAVGLALVYALRPADADNRQSL</sequence>
<evidence type="ECO:0000256" key="4">
    <source>
        <dbReference type="ARBA" id="ARBA00022519"/>
    </source>
</evidence>
<dbReference type="Pfam" id="PF00528">
    <property type="entry name" value="BPD_transp_1"/>
    <property type="match status" value="1"/>
</dbReference>
<dbReference type="CDD" id="cd06261">
    <property type="entry name" value="TM_PBP2"/>
    <property type="match status" value="1"/>
</dbReference>
<gene>
    <name evidence="10" type="ORF">MPLDJ20_20210</name>
</gene>
<dbReference type="PANTHER" id="PTHR43357:SF4">
    <property type="entry name" value="INNER MEMBRANE ABC TRANSPORTER PERMEASE PROTEIN YDCV"/>
    <property type="match status" value="1"/>
</dbReference>
<evidence type="ECO:0000256" key="5">
    <source>
        <dbReference type="ARBA" id="ARBA00022692"/>
    </source>
</evidence>